<dbReference type="InParanoid" id="A0A067M5Y8"/>
<feature type="region of interest" description="Disordered" evidence="13">
    <location>
        <begin position="509"/>
        <end position="537"/>
    </location>
</feature>
<feature type="region of interest" description="Disordered" evidence="13">
    <location>
        <begin position="589"/>
        <end position="627"/>
    </location>
</feature>
<dbReference type="InterPro" id="IPR008271">
    <property type="entry name" value="Ser/Thr_kinase_AS"/>
</dbReference>
<keyword evidence="6" id="KW-0808">Transferase</keyword>
<comment type="catalytic activity">
    <reaction evidence="10">
        <text>L-threonyl-[protein] + ATP = O-phospho-L-threonyl-[protein] + ADP + H(+)</text>
        <dbReference type="Rhea" id="RHEA:46608"/>
        <dbReference type="Rhea" id="RHEA-COMP:11060"/>
        <dbReference type="Rhea" id="RHEA-COMP:11605"/>
        <dbReference type="ChEBI" id="CHEBI:15378"/>
        <dbReference type="ChEBI" id="CHEBI:30013"/>
        <dbReference type="ChEBI" id="CHEBI:30616"/>
        <dbReference type="ChEBI" id="CHEBI:61977"/>
        <dbReference type="ChEBI" id="CHEBI:456216"/>
        <dbReference type="EC" id="2.7.11.1"/>
    </reaction>
</comment>
<evidence type="ECO:0000256" key="8">
    <source>
        <dbReference type="ARBA" id="ARBA00022777"/>
    </source>
</evidence>
<dbReference type="InterPro" id="IPR011009">
    <property type="entry name" value="Kinase-like_dom_sf"/>
</dbReference>
<reference evidence="16" key="1">
    <citation type="journal article" date="2014" name="Proc. Natl. Acad. Sci. U.S.A.">
        <title>Extensive sampling of basidiomycete genomes demonstrates inadequacy of the white-rot/brown-rot paradigm for wood decay fungi.</title>
        <authorList>
            <person name="Riley R."/>
            <person name="Salamov A.A."/>
            <person name="Brown D.W."/>
            <person name="Nagy L.G."/>
            <person name="Floudas D."/>
            <person name="Held B.W."/>
            <person name="Levasseur A."/>
            <person name="Lombard V."/>
            <person name="Morin E."/>
            <person name="Otillar R."/>
            <person name="Lindquist E.A."/>
            <person name="Sun H."/>
            <person name="LaButti K.M."/>
            <person name="Schmutz J."/>
            <person name="Jabbour D."/>
            <person name="Luo H."/>
            <person name="Baker S.E."/>
            <person name="Pisabarro A.G."/>
            <person name="Walton J.D."/>
            <person name="Blanchette R.A."/>
            <person name="Henrissat B."/>
            <person name="Martin F."/>
            <person name="Cullen D."/>
            <person name="Hibbett D.S."/>
            <person name="Grigoriev I.V."/>
        </authorList>
    </citation>
    <scope>NUCLEOTIDE SEQUENCE [LARGE SCALE GENOMIC DNA]</scope>
    <source>
        <strain evidence="16">FD-172 SS1</strain>
    </source>
</reference>
<keyword evidence="16" id="KW-1185">Reference proteome</keyword>
<feature type="compositionally biased region" description="Acidic residues" evidence="13">
    <location>
        <begin position="515"/>
        <end position="532"/>
    </location>
</feature>
<keyword evidence="7 12" id="KW-0547">Nucleotide-binding</keyword>
<evidence type="ECO:0000313" key="16">
    <source>
        <dbReference type="Proteomes" id="UP000027195"/>
    </source>
</evidence>
<dbReference type="GO" id="GO:0005737">
    <property type="term" value="C:cytoplasm"/>
    <property type="evidence" value="ECO:0007669"/>
    <property type="project" value="UniProtKB-SubCell"/>
</dbReference>
<dbReference type="InterPro" id="IPR017441">
    <property type="entry name" value="Protein_kinase_ATP_BS"/>
</dbReference>
<dbReference type="OrthoDB" id="193931at2759"/>
<dbReference type="SUPFAM" id="SSF56112">
    <property type="entry name" value="Protein kinase-like (PK-like)"/>
    <property type="match status" value="1"/>
</dbReference>
<dbReference type="GO" id="GO:0035556">
    <property type="term" value="P:intracellular signal transduction"/>
    <property type="evidence" value="ECO:0007669"/>
    <property type="project" value="TreeGrafter"/>
</dbReference>
<keyword evidence="4" id="KW-0963">Cytoplasm</keyword>
<dbReference type="Pfam" id="PF00069">
    <property type="entry name" value="Pkinase"/>
    <property type="match status" value="1"/>
</dbReference>
<evidence type="ECO:0000256" key="2">
    <source>
        <dbReference type="ARBA" id="ARBA00006234"/>
    </source>
</evidence>
<accession>A0A067M5Y8</accession>
<dbReference type="Gene3D" id="3.30.310.80">
    <property type="entry name" value="Kinase associated domain 1, KA1"/>
    <property type="match status" value="1"/>
</dbReference>
<dbReference type="Proteomes" id="UP000027195">
    <property type="component" value="Unassembled WGS sequence"/>
</dbReference>
<evidence type="ECO:0000256" key="10">
    <source>
        <dbReference type="ARBA" id="ARBA00047899"/>
    </source>
</evidence>
<dbReference type="SMART" id="SM00220">
    <property type="entry name" value="S_TKc"/>
    <property type="match status" value="1"/>
</dbReference>
<keyword evidence="5" id="KW-0723">Serine/threonine-protein kinase</keyword>
<dbReference type="FunFam" id="1.10.510.10:FF:001222">
    <property type="entry name" value="Serine/threonine-protein kinase ppk25"/>
    <property type="match status" value="1"/>
</dbReference>
<dbReference type="FunCoup" id="A0A067M5Y8">
    <property type="interactions" value="580"/>
</dbReference>
<dbReference type="PROSITE" id="PS50011">
    <property type="entry name" value="PROTEIN_KINASE_DOM"/>
    <property type="match status" value="1"/>
</dbReference>
<dbReference type="InterPro" id="IPR000719">
    <property type="entry name" value="Prot_kinase_dom"/>
</dbReference>
<dbReference type="GO" id="GO:0005524">
    <property type="term" value="F:ATP binding"/>
    <property type="evidence" value="ECO:0007669"/>
    <property type="project" value="UniProtKB-UniRule"/>
</dbReference>
<evidence type="ECO:0000256" key="1">
    <source>
        <dbReference type="ARBA" id="ARBA00004496"/>
    </source>
</evidence>
<protein>
    <recommendedName>
        <fullName evidence="3">non-specific serine/threonine protein kinase</fullName>
        <ecNumber evidence="3">2.7.11.1</ecNumber>
    </recommendedName>
</protein>
<evidence type="ECO:0000259" key="14">
    <source>
        <dbReference type="PROSITE" id="PS50011"/>
    </source>
</evidence>
<dbReference type="AlphaFoldDB" id="A0A067M5Y8"/>
<keyword evidence="8" id="KW-0418">Kinase</keyword>
<feature type="compositionally biased region" description="Polar residues" evidence="13">
    <location>
        <begin position="608"/>
        <end position="620"/>
    </location>
</feature>
<feature type="domain" description="Protein kinase" evidence="14">
    <location>
        <begin position="17"/>
        <end position="268"/>
    </location>
</feature>
<feature type="compositionally biased region" description="Basic residues" evidence="13">
    <location>
        <begin position="464"/>
        <end position="481"/>
    </location>
</feature>
<name>A0A067M5Y8_BOTB1</name>
<comment type="similarity">
    <text evidence="2">Belongs to the protein kinase superfamily. CAMK Ser/Thr protein kinase family. SNF1 subfamily.</text>
</comment>
<evidence type="ECO:0000256" key="4">
    <source>
        <dbReference type="ARBA" id="ARBA00022490"/>
    </source>
</evidence>
<gene>
    <name evidence="15" type="ORF">BOTBODRAFT_35489</name>
</gene>
<dbReference type="InterPro" id="IPR028375">
    <property type="entry name" value="KA1/Ssp2_C"/>
</dbReference>
<evidence type="ECO:0000313" key="15">
    <source>
        <dbReference type="EMBL" id="KDQ11188.1"/>
    </source>
</evidence>
<feature type="region of interest" description="Disordered" evidence="13">
    <location>
        <begin position="448"/>
        <end position="481"/>
    </location>
</feature>
<evidence type="ECO:0000256" key="9">
    <source>
        <dbReference type="ARBA" id="ARBA00022840"/>
    </source>
</evidence>
<dbReference type="FunFam" id="3.30.200.20:FF:000236">
    <property type="entry name" value="Non-specific serine/threonine protein kinase"/>
    <property type="match status" value="1"/>
</dbReference>
<feature type="compositionally biased region" description="Low complexity" evidence="13">
    <location>
        <begin position="589"/>
        <end position="606"/>
    </location>
</feature>
<evidence type="ECO:0000256" key="13">
    <source>
        <dbReference type="SAM" id="MobiDB-lite"/>
    </source>
</evidence>
<comment type="catalytic activity">
    <reaction evidence="11">
        <text>L-seryl-[protein] + ATP = O-phospho-L-seryl-[protein] + ADP + H(+)</text>
        <dbReference type="Rhea" id="RHEA:17989"/>
        <dbReference type="Rhea" id="RHEA-COMP:9863"/>
        <dbReference type="Rhea" id="RHEA-COMP:11604"/>
        <dbReference type="ChEBI" id="CHEBI:15378"/>
        <dbReference type="ChEBI" id="CHEBI:29999"/>
        <dbReference type="ChEBI" id="CHEBI:30616"/>
        <dbReference type="ChEBI" id="CHEBI:83421"/>
        <dbReference type="ChEBI" id="CHEBI:456216"/>
        <dbReference type="EC" id="2.7.11.1"/>
    </reaction>
</comment>
<dbReference type="PANTHER" id="PTHR24346:SF110">
    <property type="entry name" value="NON-SPECIFIC SERINE_THREONINE PROTEIN KINASE"/>
    <property type="match status" value="1"/>
</dbReference>
<evidence type="ECO:0000256" key="12">
    <source>
        <dbReference type="PROSITE-ProRule" id="PRU10141"/>
    </source>
</evidence>
<evidence type="ECO:0000256" key="7">
    <source>
        <dbReference type="ARBA" id="ARBA00022741"/>
    </source>
</evidence>
<proteinExistence type="inferred from homology"/>
<dbReference type="STRING" id="930990.A0A067M5Y8"/>
<sequence>MSSSKASASSPPKLGEYAIIRDIGEGTFGKVKLAVHTVTGVKVAMKFISKARIIAMKMKTRVTREIEYLKMLRHPHIIKLYEVISTPTDIIMVIEYAGGELFNYIVEHGRMSENSARRFFQQMMYAMSYSHALKIVHRDLKPENVLLDDDLNVKIADFGLSNSMTDGDFLRTSCGSPNYAAPEVISGKLYAGPEIDVWSCGVILYVMLCGRLPFEDENVPTLFHKITGGVYHLPNYLSHDAKYLISGMLAVDPMKRLTVAEILDQPWTKVGLSPYLLRPPTPAPGPLLDTLSSLVASSPGGRREDAVKGLGHIDEGVLIELANSLAVNVEDVRDALKKDGQNAVKVAYCLCRDRKRLGDEPTDLDDDEFFSPRGIEPIWIPTSDTPSATRRNQLMDDYDDEDEVSTMDWVEDNHFAVLDSSLVNGGDLSEPPLPLLGSPTHHLQSYANSRSLRPSFPSQSTNPRPRHTHSAHKQPKWHFGIRSRSPPMEVMLEIYQTLKALGMEWREKGGGWGAQDDENEEDVEDGDAEGEDAASKEDSDIYFVEARWRIRDVVVRMDLQLYQVDASNYLVDFRNKGYYSASTASNAASVFDPHTPSSTTSTSESPLANGQPSETTGSTKNKSDRDKKDIDVTSPFLFLDCACRLIVELAGG</sequence>
<evidence type="ECO:0000256" key="6">
    <source>
        <dbReference type="ARBA" id="ARBA00022679"/>
    </source>
</evidence>
<dbReference type="GO" id="GO:0004674">
    <property type="term" value="F:protein serine/threonine kinase activity"/>
    <property type="evidence" value="ECO:0007669"/>
    <property type="project" value="UniProtKB-KW"/>
</dbReference>
<dbReference type="SUPFAM" id="SSF103243">
    <property type="entry name" value="KA1-like"/>
    <property type="match status" value="1"/>
</dbReference>
<dbReference type="PANTHER" id="PTHR24346">
    <property type="entry name" value="MAP/MICROTUBULE AFFINITY-REGULATING KINASE"/>
    <property type="match status" value="1"/>
</dbReference>
<dbReference type="HOGENOM" id="CLU_000288_59_3_1"/>
<organism evidence="15 16">
    <name type="scientific">Botryobasidium botryosum (strain FD-172 SS1)</name>
    <dbReference type="NCBI Taxonomy" id="930990"/>
    <lineage>
        <taxon>Eukaryota</taxon>
        <taxon>Fungi</taxon>
        <taxon>Dikarya</taxon>
        <taxon>Basidiomycota</taxon>
        <taxon>Agaricomycotina</taxon>
        <taxon>Agaricomycetes</taxon>
        <taxon>Cantharellales</taxon>
        <taxon>Botryobasidiaceae</taxon>
        <taxon>Botryobasidium</taxon>
    </lineage>
</organism>
<keyword evidence="9 12" id="KW-0067">ATP-binding</keyword>
<comment type="subcellular location">
    <subcellularLocation>
        <location evidence="1">Cytoplasm</location>
    </subcellularLocation>
</comment>
<dbReference type="CDD" id="cd12122">
    <property type="entry name" value="AMPKA_C"/>
    <property type="match status" value="1"/>
</dbReference>
<dbReference type="PROSITE" id="PS00107">
    <property type="entry name" value="PROTEIN_KINASE_ATP"/>
    <property type="match status" value="1"/>
</dbReference>
<dbReference type="EMBL" id="KL198060">
    <property type="protein sequence ID" value="KDQ11188.1"/>
    <property type="molecule type" value="Genomic_DNA"/>
</dbReference>
<dbReference type="InterPro" id="IPR032270">
    <property type="entry name" value="AMPK_C"/>
</dbReference>
<feature type="compositionally biased region" description="Polar residues" evidence="13">
    <location>
        <begin position="448"/>
        <end position="463"/>
    </location>
</feature>
<dbReference type="PROSITE" id="PS00108">
    <property type="entry name" value="PROTEIN_KINASE_ST"/>
    <property type="match status" value="1"/>
</dbReference>
<dbReference type="GO" id="GO:0106310">
    <property type="term" value="F:protein serine kinase activity"/>
    <property type="evidence" value="ECO:0007669"/>
    <property type="project" value="RHEA"/>
</dbReference>
<evidence type="ECO:0000256" key="5">
    <source>
        <dbReference type="ARBA" id="ARBA00022527"/>
    </source>
</evidence>
<evidence type="ECO:0000256" key="11">
    <source>
        <dbReference type="ARBA" id="ARBA00048679"/>
    </source>
</evidence>
<evidence type="ECO:0000256" key="3">
    <source>
        <dbReference type="ARBA" id="ARBA00012513"/>
    </source>
</evidence>
<dbReference type="Pfam" id="PF16579">
    <property type="entry name" value="AdenylateSensor"/>
    <property type="match status" value="2"/>
</dbReference>
<dbReference type="Gene3D" id="1.10.510.10">
    <property type="entry name" value="Transferase(Phosphotransferase) domain 1"/>
    <property type="match status" value="1"/>
</dbReference>
<feature type="binding site" evidence="12">
    <location>
        <position position="46"/>
    </location>
    <ligand>
        <name>ATP</name>
        <dbReference type="ChEBI" id="CHEBI:30616"/>
    </ligand>
</feature>
<dbReference type="EC" id="2.7.11.1" evidence="3"/>